<dbReference type="PANTHER" id="PTHR30466:SF1">
    <property type="entry name" value="FMN REDUCTASE (NADH) RUTF"/>
    <property type="match status" value="1"/>
</dbReference>
<keyword evidence="1" id="KW-0560">Oxidoreductase</keyword>
<organism evidence="3 4">
    <name type="scientific">Pichia kluyveri</name>
    <name type="common">Yeast</name>
    <dbReference type="NCBI Taxonomy" id="36015"/>
    <lineage>
        <taxon>Eukaryota</taxon>
        <taxon>Fungi</taxon>
        <taxon>Dikarya</taxon>
        <taxon>Ascomycota</taxon>
        <taxon>Saccharomycotina</taxon>
        <taxon>Pichiomycetes</taxon>
        <taxon>Pichiales</taxon>
        <taxon>Pichiaceae</taxon>
        <taxon>Pichia</taxon>
    </lineage>
</organism>
<reference evidence="3 4" key="1">
    <citation type="journal article" date="2023" name="Elife">
        <title>Identification of key yeast species and microbe-microbe interactions impacting larval growth of Drosophila in the wild.</title>
        <authorList>
            <person name="Mure A."/>
            <person name="Sugiura Y."/>
            <person name="Maeda R."/>
            <person name="Honda K."/>
            <person name="Sakurai N."/>
            <person name="Takahashi Y."/>
            <person name="Watada M."/>
            <person name="Katoh T."/>
            <person name="Gotoh A."/>
            <person name="Gotoh Y."/>
            <person name="Taniguchi I."/>
            <person name="Nakamura K."/>
            <person name="Hayashi T."/>
            <person name="Katayama T."/>
            <person name="Uemura T."/>
            <person name="Hattori Y."/>
        </authorList>
    </citation>
    <scope>NUCLEOTIDE SEQUENCE [LARGE SCALE GENOMIC DNA]</scope>
    <source>
        <strain evidence="3 4">PK-24</strain>
    </source>
</reference>
<comment type="caution">
    <text evidence="3">The sequence shown here is derived from an EMBL/GenBank/DDBJ whole genome shotgun (WGS) entry which is preliminary data.</text>
</comment>
<dbReference type="GO" id="GO:0010181">
    <property type="term" value="F:FMN binding"/>
    <property type="evidence" value="ECO:0007669"/>
    <property type="project" value="InterPro"/>
</dbReference>
<dbReference type="Proteomes" id="UP001378960">
    <property type="component" value="Unassembled WGS sequence"/>
</dbReference>
<feature type="domain" description="Flavin reductase like" evidence="2">
    <location>
        <begin position="1"/>
        <end position="162"/>
    </location>
</feature>
<gene>
    <name evidence="3" type="ORF">DAPK24_027580</name>
</gene>
<proteinExistence type="predicted"/>
<dbReference type="InterPro" id="IPR002563">
    <property type="entry name" value="Flavin_Rdtase-like_dom"/>
</dbReference>
<evidence type="ECO:0000259" key="2">
    <source>
        <dbReference type="SMART" id="SM00903"/>
    </source>
</evidence>
<dbReference type="GO" id="GO:0042602">
    <property type="term" value="F:riboflavin reductase (NADPH) activity"/>
    <property type="evidence" value="ECO:0007669"/>
    <property type="project" value="TreeGrafter"/>
</dbReference>
<dbReference type="SUPFAM" id="SSF50475">
    <property type="entry name" value="FMN-binding split barrel"/>
    <property type="match status" value="1"/>
</dbReference>
<dbReference type="InterPro" id="IPR050268">
    <property type="entry name" value="NADH-dep_flavin_reductase"/>
</dbReference>
<keyword evidence="4" id="KW-1185">Reference proteome</keyword>
<dbReference type="SMART" id="SM00903">
    <property type="entry name" value="Flavin_Reduct"/>
    <property type="match status" value="1"/>
</dbReference>
<dbReference type="Gene3D" id="2.30.110.10">
    <property type="entry name" value="Electron Transport, Fmn-binding Protein, Chain A"/>
    <property type="match status" value="1"/>
</dbReference>
<protein>
    <recommendedName>
        <fullName evidence="2">Flavin reductase like domain-containing protein</fullName>
    </recommendedName>
</protein>
<evidence type="ECO:0000313" key="3">
    <source>
        <dbReference type="EMBL" id="GMM46183.1"/>
    </source>
</evidence>
<dbReference type="EMBL" id="BTGB01000003">
    <property type="protein sequence ID" value="GMM46183.1"/>
    <property type="molecule type" value="Genomic_DNA"/>
</dbReference>
<dbReference type="AlphaFoldDB" id="A0AAV5R5P2"/>
<dbReference type="Pfam" id="PF01613">
    <property type="entry name" value="Flavin_Reduct"/>
    <property type="match status" value="1"/>
</dbReference>
<dbReference type="PANTHER" id="PTHR30466">
    <property type="entry name" value="FLAVIN REDUCTASE"/>
    <property type="match status" value="1"/>
</dbReference>
<sequence length="171" mass="19333">MSSIASNAMILTSATAHPTNPAKMFGTTLSSVASVTVHPEPIVQFNIQIPSATSSSMHELKYMALHVLKPNLDSVELARSFSRGARHESPFERIPSIKWEMLSNKDFDIPILHDISDHILICEKYKVFEVYNHEIWTCKIVDILTTEKPSGGLLYYKRKFHTVGKEFIESK</sequence>
<name>A0AAV5R5P2_PICKL</name>
<accession>A0AAV5R5P2</accession>
<evidence type="ECO:0000313" key="4">
    <source>
        <dbReference type="Proteomes" id="UP001378960"/>
    </source>
</evidence>
<evidence type="ECO:0000256" key="1">
    <source>
        <dbReference type="ARBA" id="ARBA00023002"/>
    </source>
</evidence>
<dbReference type="InterPro" id="IPR012349">
    <property type="entry name" value="Split_barrel_FMN-bd"/>
</dbReference>